<feature type="signal peptide" evidence="8">
    <location>
        <begin position="1"/>
        <end position="30"/>
    </location>
</feature>
<comment type="caution">
    <text evidence="10">The sequence shown here is derived from an EMBL/GenBank/DDBJ whole genome shotgun (WGS) entry which is preliminary data.</text>
</comment>
<feature type="transmembrane region" description="Helical" evidence="7">
    <location>
        <begin position="538"/>
        <end position="555"/>
    </location>
</feature>
<evidence type="ECO:0000256" key="4">
    <source>
        <dbReference type="ARBA" id="ARBA00022692"/>
    </source>
</evidence>
<keyword evidence="8" id="KW-0732">Signal</keyword>
<accession>A0A7J6PCY0</accession>
<evidence type="ECO:0000256" key="8">
    <source>
        <dbReference type="SAM" id="SignalP"/>
    </source>
</evidence>
<comment type="subcellular location">
    <subcellularLocation>
        <location evidence="1">Membrane</location>
        <topology evidence="1">Multi-pass membrane protein</topology>
    </subcellularLocation>
</comment>
<comment type="similarity">
    <text evidence="2">Belongs to the Ca(2+):cation antiporter (CaCA) (TC 2.A.19) family. SLC24A subfamily.</text>
</comment>
<gene>
    <name evidence="10" type="ORF">FOZ60_009438</name>
</gene>
<feature type="domain" description="Sodium/calcium exchanger membrane region" evidence="9">
    <location>
        <begin position="75"/>
        <end position="174"/>
    </location>
</feature>
<feature type="transmembrane region" description="Helical" evidence="7">
    <location>
        <begin position="509"/>
        <end position="526"/>
    </location>
</feature>
<feature type="transmembrane region" description="Helical" evidence="7">
    <location>
        <begin position="169"/>
        <end position="188"/>
    </location>
</feature>
<feature type="transmembrane region" description="Helical" evidence="7">
    <location>
        <begin position="139"/>
        <end position="157"/>
    </location>
</feature>
<name>A0A7J6PCY0_PEROL</name>
<evidence type="ECO:0000256" key="7">
    <source>
        <dbReference type="SAM" id="Phobius"/>
    </source>
</evidence>
<evidence type="ECO:0000259" key="9">
    <source>
        <dbReference type="Pfam" id="PF01699"/>
    </source>
</evidence>
<dbReference type="OrthoDB" id="10403219at2759"/>
<protein>
    <recommendedName>
        <fullName evidence="9">Sodium/calcium exchanger membrane region domain-containing protein</fullName>
    </recommendedName>
</protein>
<dbReference type="GO" id="GO:0005886">
    <property type="term" value="C:plasma membrane"/>
    <property type="evidence" value="ECO:0007669"/>
    <property type="project" value="TreeGrafter"/>
</dbReference>
<evidence type="ECO:0000256" key="5">
    <source>
        <dbReference type="ARBA" id="ARBA00022989"/>
    </source>
</evidence>
<feature type="chain" id="PRO_5029905988" description="Sodium/calcium exchanger membrane region domain-containing protein" evidence="8">
    <location>
        <begin position="31"/>
        <end position="648"/>
    </location>
</feature>
<evidence type="ECO:0000313" key="11">
    <source>
        <dbReference type="Proteomes" id="UP000541610"/>
    </source>
</evidence>
<dbReference type="Proteomes" id="UP000541610">
    <property type="component" value="Unassembled WGS sequence"/>
</dbReference>
<reference evidence="10 11" key="1">
    <citation type="submission" date="2020-04" db="EMBL/GenBank/DDBJ databases">
        <title>Perkinsus olseni comparative genomics.</title>
        <authorList>
            <person name="Bogema D.R."/>
        </authorList>
    </citation>
    <scope>NUCLEOTIDE SEQUENCE [LARGE SCALE GENOMIC DNA]</scope>
    <source>
        <strain evidence="10">00978-12</strain>
    </source>
</reference>
<keyword evidence="6 7" id="KW-0472">Membrane</keyword>
<dbReference type="PANTHER" id="PTHR10846">
    <property type="entry name" value="SODIUM/POTASSIUM/CALCIUM EXCHANGER"/>
    <property type="match status" value="1"/>
</dbReference>
<evidence type="ECO:0000256" key="3">
    <source>
        <dbReference type="ARBA" id="ARBA00022449"/>
    </source>
</evidence>
<evidence type="ECO:0000256" key="1">
    <source>
        <dbReference type="ARBA" id="ARBA00004141"/>
    </source>
</evidence>
<dbReference type="AlphaFoldDB" id="A0A7J6PCY0"/>
<dbReference type="GO" id="GO:0005262">
    <property type="term" value="F:calcium channel activity"/>
    <property type="evidence" value="ECO:0007669"/>
    <property type="project" value="TreeGrafter"/>
</dbReference>
<evidence type="ECO:0000256" key="6">
    <source>
        <dbReference type="ARBA" id="ARBA00023136"/>
    </source>
</evidence>
<dbReference type="Pfam" id="PF01699">
    <property type="entry name" value="Na_Ca_ex"/>
    <property type="match status" value="2"/>
</dbReference>
<feature type="domain" description="Sodium/calcium exchanger membrane region" evidence="9">
    <location>
        <begin position="438"/>
        <end position="578"/>
    </location>
</feature>
<sequence>MNLTADEAECGRWTLCLWWMLLLYCLKGQSSVCNQHLVIACRVRCPSITRAAPTDVVVVLRVSCNDYTWRAGGGLPIGCLLVSIASVAPELSTSISAAVIAQPTIGVGCVMGCNMFTLCVVLGAAILSLDGSPQKLSSASFIGSVIVYMLALVVVLLGQWDGYTRSPGWWLSLTIGITSLYVVTAGCSSTTQKSSTRRSSLASPLLGRSGRSWPVDVQTFLKDRIYDVSAAQAGRRRLMQASEVASHGLDFYPVTWQGVRNGRVSQESDEDLHFSKEHEVQRPTLLFGSPAYDSDLPPQHDPPAGPATWRIYYSRIAFARDLRGPQCRIALSLLSDLGDVSIVEMSTPDDEAKSAVLSELSARGIEIVADDGPLCMVLPKLLSAVCSSRASIGGEKESTMLLWFRRVRYALGAPVDLPLHFTLGLWTAGCPTGAIGDLAVMIISFAWLMAFSLGSCVALVAIADSSGFPLSLMSLTVYSIGLNLGNLWTSTTTLRLHKSRRNVVDVLTYGARSIYLALALPLAFVRPGSLSQPSQRETLVWLMVALVTLAILARLEGMTLTRITGCTMMMLYFFVLFLSHEYPECSLIYQPPPRLLSQQFPLCLIELCSGRELDRWLRPDLSRMALMHLRSLLLPMRLPSDCHVRNAV</sequence>
<feature type="transmembrane region" description="Helical" evidence="7">
    <location>
        <begin position="470"/>
        <end position="489"/>
    </location>
</feature>
<feature type="transmembrane region" description="Helical" evidence="7">
    <location>
        <begin position="105"/>
        <end position="127"/>
    </location>
</feature>
<evidence type="ECO:0000313" key="10">
    <source>
        <dbReference type="EMBL" id="KAF4693999.1"/>
    </source>
</evidence>
<organism evidence="10 11">
    <name type="scientific">Perkinsus olseni</name>
    <name type="common">Perkinsus atlanticus</name>
    <dbReference type="NCBI Taxonomy" id="32597"/>
    <lineage>
        <taxon>Eukaryota</taxon>
        <taxon>Sar</taxon>
        <taxon>Alveolata</taxon>
        <taxon>Perkinsozoa</taxon>
        <taxon>Perkinsea</taxon>
        <taxon>Perkinsida</taxon>
        <taxon>Perkinsidae</taxon>
        <taxon>Perkinsus</taxon>
    </lineage>
</organism>
<keyword evidence="3" id="KW-0813">Transport</keyword>
<dbReference type="GO" id="GO:0006874">
    <property type="term" value="P:intracellular calcium ion homeostasis"/>
    <property type="evidence" value="ECO:0007669"/>
    <property type="project" value="TreeGrafter"/>
</dbReference>
<dbReference type="InterPro" id="IPR004837">
    <property type="entry name" value="NaCa_Exmemb"/>
</dbReference>
<dbReference type="InterPro" id="IPR004481">
    <property type="entry name" value="K/Na/Ca-exchanger"/>
</dbReference>
<dbReference type="EMBL" id="JABANP010000038">
    <property type="protein sequence ID" value="KAF4693999.1"/>
    <property type="molecule type" value="Genomic_DNA"/>
</dbReference>
<keyword evidence="3" id="KW-0050">Antiport</keyword>
<keyword evidence="4 7" id="KW-0812">Transmembrane</keyword>
<dbReference type="GO" id="GO:0008273">
    <property type="term" value="F:calcium, potassium:sodium antiporter activity"/>
    <property type="evidence" value="ECO:0007669"/>
    <property type="project" value="TreeGrafter"/>
</dbReference>
<proteinExistence type="inferred from homology"/>
<dbReference type="PANTHER" id="PTHR10846:SF8">
    <property type="entry name" value="INNER MEMBRANE PROTEIN YRBG"/>
    <property type="match status" value="1"/>
</dbReference>
<keyword evidence="5 7" id="KW-1133">Transmembrane helix</keyword>
<dbReference type="InterPro" id="IPR044880">
    <property type="entry name" value="NCX_ion-bd_dom_sf"/>
</dbReference>
<dbReference type="Gene3D" id="1.20.1420.30">
    <property type="entry name" value="NCX, central ion-binding region"/>
    <property type="match status" value="2"/>
</dbReference>
<evidence type="ECO:0000256" key="2">
    <source>
        <dbReference type="ARBA" id="ARBA00005364"/>
    </source>
</evidence>
<feature type="transmembrane region" description="Helical" evidence="7">
    <location>
        <begin position="438"/>
        <end position="463"/>
    </location>
</feature>